<dbReference type="EMBL" id="BLAF01000008">
    <property type="protein sequence ID" value="GES18733.1"/>
    <property type="molecule type" value="Genomic_DNA"/>
</dbReference>
<keyword evidence="3" id="KW-1185">Reference proteome</keyword>
<dbReference type="OrthoDB" id="9883332at2"/>
<name>A0A5M3XI49_9ACTN</name>
<feature type="transmembrane region" description="Helical" evidence="1">
    <location>
        <begin position="6"/>
        <end position="28"/>
    </location>
</feature>
<accession>A0A5M3XI49</accession>
<keyword evidence="1" id="KW-1133">Transmembrane helix</keyword>
<gene>
    <name evidence="2" type="ORF">Aple_016280</name>
</gene>
<evidence type="ECO:0000313" key="2">
    <source>
        <dbReference type="EMBL" id="GES18733.1"/>
    </source>
</evidence>
<reference evidence="2 3" key="1">
    <citation type="submission" date="2019-10" db="EMBL/GenBank/DDBJ databases">
        <title>Whole genome shotgun sequence of Acrocarpospora pleiomorpha NBRC 16267.</title>
        <authorList>
            <person name="Ichikawa N."/>
            <person name="Kimura A."/>
            <person name="Kitahashi Y."/>
            <person name="Komaki H."/>
            <person name="Oguchi A."/>
        </authorList>
    </citation>
    <scope>NUCLEOTIDE SEQUENCE [LARGE SCALE GENOMIC DNA]</scope>
    <source>
        <strain evidence="2 3">NBRC 16267</strain>
    </source>
</reference>
<organism evidence="2 3">
    <name type="scientific">Acrocarpospora pleiomorpha</name>
    <dbReference type="NCBI Taxonomy" id="90975"/>
    <lineage>
        <taxon>Bacteria</taxon>
        <taxon>Bacillati</taxon>
        <taxon>Actinomycetota</taxon>
        <taxon>Actinomycetes</taxon>
        <taxon>Streptosporangiales</taxon>
        <taxon>Streptosporangiaceae</taxon>
        <taxon>Acrocarpospora</taxon>
    </lineage>
</organism>
<sequence length="183" mass="19309">MPETALVALITGGSAVLAALSGAGWSVVTERSKAKHARLAAAAQRDADRQDVRAAELRQAFADAQSAVLKLGLAVSVSLDMRASSNARLDGEDLPGQLRQARIDYHGAKAAIERLWPLCPSDCQEKIRELSNAATGAFSYARSVAGPTEVPEKVEAALEESLRALSDDIFPQVPGESSPTELT</sequence>
<dbReference type="Proteomes" id="UP000377595">
    <property type="component" value="Unassembled WGS sequence"/>
</dbReference>
<evidence type="ECO:0000256" key="1">
    <source>
        <dbReference type="SAM" id="Phobius"/>
    </source>
</evidence>
<comment type="caution">
    <text evidence="2">The sequence shown here is derived from an EMBL/GenBank/DDBJ whole genome shotgun (WGS) entry which is preliminary data.</text>
</comment>
<keyword evidence="1" id="KW-0812">Transmembrane</keyword>
<protein>
    <submittedName>
        <fullName evidence="2">Uncharacterized protein</fullName>
    </submittedName>
</protein>
<dbReference type="RefSeq" id="WP_155343855.1">
    <property type="nucleotide sequence ID" value="NZ_BAAAHM010000012.1"/>
</dbReference>
<dbReference type="AlphaFoldDB" id="A0A5M3XI49"/>
<proteinExistence type="predicted"/>
<evidence type="ECO:0000313" key="3">
    <source>
        <dbReference type="Proteomes" id="UP000377595"/>
    </source>
</evidence>
<keyword evidence="1" id="KW-0472">Membrane</keyword>